<dbReference type="SMART" id="SM00088">
    <property type="entry name" value="PINT"/>
    <property type="match status" value="1"/>
</dbReference>
<dbReference type="eggNOG" id="KOG1464">
    <property type="taxonomic scope" value="Eukaryota"/>
</dbReference>
<dbReference type="HOGENOM" id="CLU_028981_0_1_1"/>
<dbReference type="Gene3D" id="1.25.40.570">
    <property type="match status" value="1"/>
</dbReference>
<dbReference type="Proteomes" id="UP000015103">
    <property type="component" value="Unassembled WGS sequence"/>
</dbReference>
<dbReference type="PANTHER" id="PTHR10678">
    <property type="entry name" value="26S PROTEASOME NON-ATPASE REGULATORY SUBUNIT 11/COP9 SIGNALOSOME COMPLEX SUBUNIT 2"/>
    <property type="match status" value="1"/>
</dbReference>
<dbReference type="EnsemblMetazoa" id="RPRC011224-RA">
    <property type="protein sequence ID" value="RPRC011224-PA"/>
    <property type="gene ID" value="RPRC011224"/>
</dbReference>
<dbReference type="InterPro" id="IPR036390">
    <property type="entry name" value="WH_DNA-bd_sf"/>
</dbReference>
<dbReference type="SUPFAM" id="SSF46785">
    <property type="entry name" value="Winged helix' DNA-binding domain"/>
    <property type="match status" value="1"/>
</dbReference>
<organism evidence="2 3">
    <name type="scientific">Rhodnius prolixus</name>
    <name type="common">Triatomid bug</name>
    <dbReference type="NCBI Taxonomy" id="13249"/>
    <lineage>
        <taxon>Eukaryota</taxon>
        <taxon>Metazoa</taxon>
        <taxon>Ecdysozoa</taxon>
        <taxon>Arthropoda</taxon>
        <taxon>Hexapoda</taxon>
        <taxon>Insecta</taxon>
        <taxon>Pterygota</taxon>
        <taxon>Neoptera</taxon>
        <taxon>Paraneoptera</taxon>
        <taxon>Hemiptera</taxon>
        <taxon>Heteroptera</taxon>
        <taxon>Panheteroptera</taxon>
        <taxon>Cimicomorpha</taxon>
        <taxon>Reduviidae</taxon>
        <taxon>Triatominae</taxon>
        <taxon>Rhodnius</taxon>
    </lineage>
</organism>
<dbReference type="InterPro" id="IPR050871">
    <property type="entry name" value="26S_Proteasome/COP9_Components"/>
</dbReference>
<dbReference type="SUPFAM" id="SSF48452">
    <property type="entry name" value="TPR-like"/>
    <property type="match status" value="1"/>
</dbReference>
<dbReference type="VEuPathDB" id="VectorBase:RPRC011224"/>
<sequence length="451" mass="52215">MGSSGEEYDMEWMEDNCFEYSEETNSDTEANAELENQYYHSKLAKQRNPNVALENFNKVLEIQGEKKGEWGFKALKQIIKILFKEEDYYEMMEKYKELLTYLTLVTKNQSDKVVNSILSCVSVSKNNNLLCLFYETTVDKLKELNNPRLWFKTNTKLGKLYCDLGEFDKLQNIIKELYLASQTNVNNTEIIEQNGSQLLDIFALEIEMFAAQKNYGKLRQVYEKSLNIKSLLPQAMSIATIRECGGKMYLRSGEYSKALVDFYEAFKNYDESGSSRRFSCLKYLLLITMLTKSNINPLDSQDAKQYTNKPEIKPMAELYFAYRNNDINSFKTILKERDSSIFNDPLVWEHVDVLHKNICIAKLLETIKAYKTVKIQFISNVLDVDEQEAENLLVSCILDKVINGKIDQINKVLVINEKERSSKRYNSIGNLSANIGRLQEKILTKFCNSAL</sequence>
<keyword evidence="3" id="KW-1185">Reference proteome</keyword>
<dbReference type="PROSITE" id="PS50250">
    <property type="entry name" value="PCI"/>
    <property type="match status" value="1"/>
</dbReference>
<dbReference type="InterPro" id="IPR000717">
    <property type="entry name" value="PCI_dom"/>
</dbReference>
<reference evidence="2" key="1">
    <citation type="submission" date="2015-05" db="UniProtKB">
        <authorList>
            <consortium name="EnsemblMetazoa"/>
        </authorList>
    </citation>
    <scope>IDENTIFICATION</scope>
</reference>
<feature type="domain" description="PCI" evidence="1">
    <location>
        <begin position="251"/>
        <end position="420"/>
    </location>
</feature>
<dbReference type="RefSeq" id="XP_073971695.1">
    <property type="nucleotide sequence ID" value="XM_074115594.1"/>
</dbReference>
<accession>T1I4K5</accession>
<evidence type="ECO:0000259" key="1">
    <source>
        <dbReference type="PROSITE" id="PS50250"/>
    </source>
</evidence>
<dbReference type="Pfam" id="PF01399">
    <property type="entry name" value="PCI"/>
    <property type="match status" value="1"/>
</dbReference>
<dbReference type="STRING" id="13249.T1I4K5"/>
<protein>
    <submittedName>
        <fullName evidence="2">COP9 signalosome complex subunit 2</fullName>
    </submittedName>
</protein>
<evidence type="ECO:0000313" key="2">
    <source>
        <dbReference type="EnsemblMetazoa" id="RPRC011224-PA"/>
    </source>
</evidence>
<dbReference type="InParanoid" id="T1I4K5"/>
<dbReference type="SMART" id="SM00753">
    <property type="entry name" value="PAM"/>
    <property type="match status" value="1"/>
</dbReference>
<dbReference type="InterPro" id="IPR011990">
    <property type="entry name" value="TPR-like_helical_dom_sf"/>
</dbReference>
<dbReference type="EMBL" id="ACPB03015003">
    <property type="status" value="NOT_ANNOTATED_CDS"/>
    <property type="molecule type" value="Genomic_DNA"/>
</dbReference>
<dbReference type="AlphaFoldDB" id="T1I4K5"/>
<proteinExistence type="predicted"/>
<evidence type="ECO:0000313" key="3">
    <source>
        <dbReference type="Proteomes" id="UP000015103"/>
    </source>
</evidence>
<dbReference type="GeneID" id="141447773"/>
<name>T1I4K5_RHOPR</name>